<reference evidence="3" key="1">
    <citation type="submission" date="2025-08" db="UniProtKB">
        <authorList>
            <consortium name="RefSeq"/>
        </authorList>
    </citation>
    <scope>IDENTIFICATION</scope>
    <source>
        <tissue evidence="3">Muscle</tissue>
    </source>
</reference>
<evidence type="ECO:0000313" key="2">
    <source>
        <dbReference type="Proteomes" id="UP000694941"/>
    </source>
</evidence>
<feature type="compositionally biased region" description="Basic and acidic residues" evidence="1">
    <location>
        <begin position="160"/>
        <end position="181"/>
    </location>
</feature>
<evidence type="ECO:0000313" key="3">
    <source>
        <dbReference type="RefSeq" id="XP_013787297.1"/>
    </source>
</evidence>
<gene>
    <name evidence="3" type="primary">LOC106471252</name>
</gene>
<sequence>MLGVLRRHWKPKRSAGERKKKGKDKSTLDGGREVSNNSKETTRLPRIVRDVRQVHPHELDKLNVIGTDCTIVVTSNNDHWDSSKKNQKDTVIRDLENRQKAVNDNQKHSIKNIKSNPVGGLQGSQDADSCMQKNSNVSVIKYQNVEKEENAQFFENSVPLDERSSKNVKDSSGSEKRDVESSLLFTEDKDVAHNMNGGSIDSDKNVEKHLNDFYNYANANECDDKYWFEKSGEDHEEIRCTDDLTDERKADDVPDFETEIEKMDPIK</sequence>
<dbReference type="Proteomes" id="UP000694941">
    <property type="component" value="Unplaced"/>
</dbReference>
<feature type="non-terminal residue" evidence="3">
    <location>
        <position position="267"/>
    </location>
</feature>
<dbReference type="RefSeq" id="XP_013787297.1">
    <property type="nucleotide sequence ID" value="XM_013931843.1"/>
</dbReference>
<feature type="compositionally biased region" description="Basic residues" evidence="1">
    <location>
        <begin position="1"/>
        <end position="23"/>
    </location>
</feature>
<name>A0ABM1BRK4_LIMPO</name>
<feature type="region of interest" description="Disordered" evidence="1">
    <location>
        <begin position="1"/>
        <end position="46"/>
    </location>
</feature>
<dbReference type="GeneID" id="106471252"/>
<accession>A0ABM1BRK4</accession>
<organism evidence="2 3">
    <name type="scientific">Limulus polyphemus</name>
    <name type="common">Atlantic horseshoe crab</name>
    <dbReference type="NCBI Taxonomy" id="6850"/>
    <lineage>
        <taxon>Eukaryota</taxon>
        <taxon>Metazoa</taxon>
        <taxon>Ecdysozoa</taxon>
        <taxon>Arthropoda</taxon>
        <taxon>Chelicerata</taxon>
        <taxon>Merostomata</taxon>
        <taxon>Xiphosura</taxon>
        <taxon>Limulidae</taxon>
        <taxon>Limulus</taxon>
    </lineage>
</organism>
<keyword evidence="2" id="KW-1185">Reference proteome</keyword>
<feature type="region of interest" description="Disordered" evidence="1">
    <location>
        <begin position="156"/>
        <end position="181"/>
    </location>
</feature>
<feature type="region of interest" description="Disordered" evidence="1">
    <location>
        <begin position="101"/>
        <end position="129"/>
    </location>
</feature>
<evidence type="ECO:0000256" key="1">
    <source>
        <dbReference type="SAM" id="MobiDB-lite"/>
    </source>
</evidence>
<protein>
    <submittedName>
        <fullName evidence="3">Uncharacterized protein LOC106471252</fullName>
    </submittedName>
</protein>
<proteinExistence type="predicted"/>